<gene>
    <name evidence="1" type="ORF">Achr_f1060</name>
</gene>
<dbReference type="GeneID" id="61933383"/>
<dbReference type="RefSeq" id="WP_193388244.1">
    <property type="nucleotide sequence ID" value="NZ_CP010421.1"/>
</dbReference>
<sequence>MQSSPSVPSTSGRRFRVRDLSSHYGAPTFDLVFLDVENGVERHSEAVWNSQEQAILEAEHLDAAQLRPLHWEACRQNSGDFVNF</sequence>
<keyword evidence="2" id="KW-1185">Reference proteome</keyword>
<dbReference type="Proteomes" id="UP000068210">
    <property type="component" value="Plasmid pAcX50f"/>
</dbReference>
<protein>
    <submittedName>
        <fullName evidence="1">Uncharacterized protein</fullName>
    </submittedName>
</protein>
<dbReference type="KEGG" id="acx:Achr_f1060"/>
<proteinExistence type="predicted"/>
<evidence type="ECO:0000313" key="2">
    <source>
        <dbReference type="Proteomes" id="UP000068210"/>
    </source>
</evidence>
<evidence type="ECO:0000313" key="1">
    <source>
        <dbReference type="EMBL" id="AJE23801.1"/>
    </source>
</evidence>
<reference evidence="1 2" key="1">
    <citation type="journal article" date="2015" name="PLoS ONE">
        <title>Azotobacter Genomes: The Genome of Azotobacter chroococcum NCIMB 8003 (ATCC 4412).</title>
        <authorList>
            <person name="Robson R.L."/>
            <person name="Jones R."/>
            <person name="Robson R.M."/>
            <person name="Schwartz A."/>
            <person name="Richardson T.H."/>
        </authorList>
    </citation>
    <scope>NUCLEOTIDE SEQUENCE [LARGE SCALE GENOMIC DNA]</scope>
    <source>
        <strain evidence="1 2">NCIMB 8003</strain>
        <plasmid evidence="2">Plasmid pAcX50f</plasmid>
    </source>
</reference>
<dbReference type="AlphaFoldDB" id="A0A0C4WSV7"/>
<geneLocation type="plasmid" evidence="1 2">
    <name>pAcX50f</name>
</geneLocation>
<dbReference type="HOGENOM" id="CLU_2679737_0_0_6"/>
<keyword evidence="1" id="KW-0614">Plasmid</keyword>
<accession>A0A0C4WSV7</accession>
<dbReference type="EMBL" id="CP010421">
    <property type="protein sequence ID" value="AJE23801.1"/>
    <property type="molecule type" value="Genomic_DNA"/>
</dbReference>
<organism evidence="1 2">
    <name type="scientific">Azotobacter chroococcum NCIMB 8003</name>
    <dbReference type="NCBI Taxonomy" id="1328314"/>
    <lineage>
        <taxon>Bacteria</taxon>
        <taxon>Pseudomonadati</taxon>
        <taxon>Pseudomonadota</taxon>
        <taxon>Gammaproteobacteria</taxon>
        <taxon>Pseudomonadales</taxon>
        <taxon>Pseudomonadaceae</taxon>
        <taxon>Azotobacter</taxon>
    </lineage>
</organism>
<name>A0A0C4WSV7_9GAMM</name>